<reference evidence="10" key="1">
    <citation type="submission" date="2016-05" db="EMBL/GenBank/DDBJ databases">
        <title>Comparative genomics of biotechnologically important yeasts.</title>
        <authorList>
            <consortium name="DOE Joint Genome Institute"/>
            <person name="Riley R."/>
            <person name="Haridas S."/>
            <person name="Wolfe K.H."/>
            <person name="Lopes M.R."/>
            <person name="Hittinger C.T."/>
            <person name="Goker M."/>
            <person name="Salamov A."/>
            <person name="Wisecaver J."/>
            <person name="Long T.M."/>
            <person name="Aerts A.L."/>
            <person name="Barry K."/>
            <person name="Choi C."/>
            <person name="Clum A."/>
            <person name="Coughlan A.Y."/>
            <person name="Deshpande S."/>
            <person name="Douglass A.P."/>
            <person name="Hanson S.J."/>
            <person name="Klenk H.-P."/>
            <person name="Labutti K."/>
            <person name="Lapidus A."/>
            <person name="Lindquist E."/>
            <person name="Lipzen A."/>
            <person name="Meier-Kolthoff J.P."/>
            <person name="Ohm R.A."/>
            <person name="Otillar R.P."/>
            <person name="Pangilinan J."/>
            <person name="Peng Y."/>
            <person name="Rokas A."/>
            <person name="Rosa C.A."/>
            <person name="Scheuner C."/>
            <person name="Sibirny A.A."/>
            <person name="Slot J.C."/>
            <person name="Stielow J.B."/>
            <person name="Sun H."/>
            <person name="Kurtzman C.P."/>
            <person name="Blackwell M."/>
            <person name="Grigoriev I.V."/>
            <person name="Jeffries T.W."/>
        </authorList>
    </citation>
    <scope>NUCLEOTIDE SEQUENCE [LARGE SCALE GENOMIC DNA]</scope>
    <source>
        <strain evidence="10">NRRL Y-12698</strain>
    </source>
</reference>
<dbReference type="AlphaFoldDB" id="A0A1E3QN93"/>
<dbReference type="GO" id="GO:0044183">
    <property type="term" value="F:protein folding chaperone"/>
    <property type="evidence" value="ECO:0007669"/>
    <property type="project" value="EnsemblFungi"/>
</dbReference>
<evidence type="ECO:0000256" key="6">
    <source>
        <dbReference type="ARBA" id="ARBA00023128"/>
    </source>
</evidence>
<dbReference type="CDD" id="cd20267">
    <property type="entry name" value="Complex1_LYR_LYRM7"/>
    <property type="match status" value="1"/>
</dbReference>
<keyword evidence="5" id="KW-0809">Transit peptide</keyword>
<protein>
    <recommendedName>
        <fullName evidence="4">Mitochondrial zinc maintenance protein 1, mitochondrial</fullName>
    </recommendedName>
</protein>
<keyword evidence="6" id="KW-0496">Mitochondrion</keyword>
<dbReference type="PANTHER" id="PTHR46749">
    <property type="entry name" value="COMPLEX III ASSEMBLY FACTOR LYRM7"/>
    <property type="match status" value="1"/>
</dbReference>
<dbReference type="InterPro" id="IPR050435">
    <property type="entry name" value="MZM1/LYRM7"/>
</dbReference>
<dbReference type="STRING" id="984486.A0A1E3QN93"/>
<organism evidence="9 10">
    <name type="scientific">Babjeviella inositovora NRRL Y-12698</name>
    <dbReference type="NCBI Taxonomy" id="984486"/>
    <lineage>
        <taxon>Eukaryota</taxon>
        <taxon>Fungi</taxon>
        <taxon>Dikarya</taxon>
        <taxon>Ascomycota</taxon>
        <taxon>Saccharomycotina</taxon>
        <taxon>Pichiomycetes</taxon>
        <taxon>Serinales incertae sedis</taxon>
        <taxon>Babjeviella</taxon>
    </lineage>
</organism>
<keyword evidence="10" id="KW-1185">Reference proteome</keyword>
<gene>
    <name evidence="9" type="ORF">BABINDRAFT_162676</name>
</gene>
<proteinExistence type="inferred from homology"/>
<dbReference type="Proteomes" id="UP000094336">
    <property type="component" value="Unassembled WGS sequence"/>
</dbReference>
<evidence type="ECO:0000256" key="1">
    <source>
        <dbReference type="ARBA" id="ARBA00004305"/>
    </source>
</evidence>
<comment type="function">
    <text evidence="8">Assembly factor required for Rieske Fe-S protein RIP1 incorporation into the cytochrome b-c1 (CIII) complex. Functions as a chaperone, binding to this subunit within the mitochondrial matrix and stabilizing it prior to its translocation and insertion into the late CIII dimeric intermediate within the mitochondrial inner membrane. Modulates the mitochondrial matrix zinc pool.</text>
</comment>
<dbReference type="RefSeq" id="XP_018983785.1">
    <property type="nucleotide sequence ID" value="XM_019129476.1"/>
</dbReference>
<dbReference type="GO" id="GO:0005759">
    <property type="term" value="C:mitochondrial matrix"/>
    <property type="evidence" value="ECO:0007669"/>
    <property type="project" value="UniProtKB-SubCell"/>
</dbReference>
<dbReference type="PANTHER" id="PTHR46749:SF1">
    <property type="entry name" value="COMPLEX III ASSEMBLY FACTOR LYRM7"/>
    <property type="match status" value="1"/>
</dbReference>
<dbReference type="EMBL" id="KV454435">
    <property type="protein sequence ID" value="ODQ78457.1"/>
    <property type="molecule type" value="Genomic_DNA"/>
</dbReference>
<evidence type="ECO:0000256" key="5">
    <source>
        <dbReference type="ARBA" id="ARBA00022946"/>
    </source>
</evidence>
<evidence type="ECO:0000256" key="4">
    <source>
        <dbReference type="ARBA" id="ARBA00015108"/>
    </source>
</evidence>
<comment type="subunit">
    <text evidence="3">Interacts with RIP1.</text>
</comment>
<evidence type="ECO:0000256" key="8">
    <source>
        <dbReference type="ARBA" id="ARBA00025268"/>
    </source>
</evidence>
<comment type="similarity">
    <text evidence="2">Belongs to the complex I LYR family. MZM1 subfamily.</text>
</comment>
<dbReference type="GO" id="GO:0034551">
    <property type="term" value="P:mitochondrial respiratory chain complex III assembly"/>
    <property type="evidence" value="ECO:0007669"/>
    <property type="project" value="EnsemblFungi"/>
</dbReference>
<evidence type="ECO:0000256" key="7">
    <source>
        <dbReference type="ARBA" id="ARBA00023186"/>
    </source>
</evidence>
<dbReference type="OrthoDB" id="529194at2759"/>
<evidence type="ECO:0000313" key="10">
    <source>
        <dbReference type="Proteomes" id="UP000094336"/>
    </source>
</evidence>
<sequence>MSTQRALSAYRSAIRASKIAFNGDARMLQGARDAIRAGMAQESKQPVEERIAHLEEVAKFVRQNIAQGIPDETGRFTLNIHKDIELGDNDTIKGSKLDLGSLAGKGASKCCSSKD</sequence>
<evidence type="ECO:0000256" key="3">
    <source>
        <dbReference type="ARBA" id="ARBA00011589"/>
    </source>
</evidence>
<keyword evidence="7" id="KW-0143">Chaperone</keyword>
<name>A0A1E3QN93_9ASCO</name>
<dbReference type="GeneID" id="30147329"/>
<evidence type="ECO:0000313" key="9">
    <source>
        <dbReference type="EMBL" id="ODQ78457.1"/>
    </source>
</evidence>
<dbReference type="InterPro" id="IPR045298">
    <property type="entry name" value="Complex1_LYR_LYRM7"/>
</dbReference>
<comment type="subcellular location">
    <subcellularLocation>
        <location evidence="1">Mitochondrion matrix</location>
    </subcellularLocation>
</comment>
<accession>A0A1E3QN93</accession>
<evidence type="ECO:0000256" key="2">
    <source>
        <dbReference type="ARBA" id="ARBA00009949"/>
    </source>
</evidence>